<dbReference type="PANTHER" id="PTHR47996:SF3">
    <property type="entry name" value="TRANSCRIPTION FACTOR DUO1"/>
    <property type="match status" value="1"/>
</dbReference>
<dbReference type="PROSITE" id="PS50090">
    <property type="entry name" value="MYB_LIKE"/>
    <property type="match status" value="1"/>
</dbReference>
<protein>
    <submittedName>
        <fullName evidence="4">Uncharacterized protein</fullName>
    </submittedName>
</protein>
<evidence type="ECO:0000313" key="4">
    <source>
        <dbReference type="EMBL" id="KAI5059227.1"/>
    </source>
</evidence>
<proteinExistence type="predicted"/>
<dbReference type="Pfam" id="PF00249">
    <property type="entry name" value="Myb_DNA-binding"/>
    <property type="match status" value="1"/>
</dbReference>
<feature type="region of interest" description="Disordered" evidence="1">
    <location>
        <begin position="40"/>
        <end position="64"/>
    </location>
</feature>
<dbReference type="InterPro" id="IPR053106">
    <property type="entry name" value="Plant_Male-Germline_Reg_TFs"/>
</dbReference>
<evidence type="ECO:0000256" key="1">
    <source>
        <dbReference type="SAM" id="MobiDB-lite"/>
    </source>
</evidence>
<accession>A0A9D4Z3N1</accession>
<sequence length="441" mass="47640">MQAKLGNKWAKIASYLPGRTDNDVKNFWSTRQKRLLRALQRPGAAAGASASGSPSSSSSCKPNEGPHFAHFLSHTDPLLHDSILDPLGKTHCFNEFAAFQMQSPTRSGGNAMHSGGGFMQALDEVEGEGGLFIRGQPVGDLRRLRHPGGGYNMVCKPPSLNAAEDVFMVKLQDLVPNESVAAFMDSSDNSSAKIQESNALPASKNARSVAKNRRPRSRRESFRTGFDSIVAENRDMHMLLTGSAEDSCMHDMMASSNVLTQPHSMLMQSCNVTMVQDPHLLTAGSLDHNHNNNNAGEGPDDFKPPHELYGLNVNVPPTHPDEHLDVFLNMQLHYDSSACSTAPTTASTISAGGRPDSPGLGGLCDLPPFAISQWDKLPLLYPDEPSLPVQPDCCNIINIKEEVTDSSSCSPDSVLVSFPSDVFDSLEPLSGPSSSSNWWKS</sequence>
<evidence type="ECO:0000259" key="2">
    <source>
        <dbReference type="PROSITE" id="PS50090"/>
    </source>
</evidence>
<feature type="domain" description="Myb-like" evidence="2">
    <location>
        <begin position="1"/>
        <end position="32"/>
    </location>
</feature>
<dbReference type="SUPFAM" id="SSF46689">
    <property type="entry name" value="Homeodomain-like"/>
    <property type="match status" value="1"/>
</dbReference>
<dbReference type="InterPro" id="IPR001005">
    <property type="entry name" value="SANT/Myb"/>
</dbReference>
<dbReference type="InterPro" id="IPR009057">
    <property type="entry name" value="Homeodomain-like_sf"/>
</dbReference>
<dbReference type="PROSITE" id="PS51294">
    <property type="entry name" value="HTH_MYB"/>
    <property type="match status" value="1"/>
</dbReference>
<evidence type="ECO:0000259" key="3">
    <source>
        <dbReference type="PROSITE" id="PS51294"/>
    </source>
</evidence>
<reference evidence="4" key="1">
    <citation type="submission" date="2021-01" db="EMBL/GenBank/DDBJ databases">
        <title>Adiantum capillus-veneris genome.</title>
        <authorList>
            <person name="Fang Y."/>
            <person name="Liao Q."/>
        </authorList>
    </citation>
    <scope>NUCLEOTIDE SEQUENCE</scope>
    <source>
        <strain evidence="4">H3</strain>
        <tissue evidence="4">Leaf</tissue>
    </source>
</reference>
<feature type="domain" description="HTH myb-type" evidence="3">
    <location>
        <begin position="1"/>
        <end position="36"/>
    </location>
</feature>
<name>A0A9D4Z3N1_ADICA</name>
<comment type="caution">
    <text evidence="4">The sequence shown here is derived from an EMBL/GenBank/DDBJ whole genome shotgun (WGS) entry which is preliminary data.</text>
</comment>
<feature type="region of interest" description="Disordered" evidence="1">
    <location>
        <begin position="192"/>
        <end position="224"/>
    </location>
</feature>
<dbReference type="CDD" id="cd00167">
    <property type="entry name" value="SANT"/>
    <property type="match status" value="1"/>
</dbReference>
<evidence type="ECO:0000313" key="5">
    <source>
        <dbReference type="Proteomes" id="UP000886520"/>
    </source>
</evidence>
<dbReference type="EMBL" id="JABFUD020000025">
    <property type="protein sequence ID" value="KAI5059227.1"/>
    <property type="molecule type" value="Genomic_DNA"/>
</dbReference>
<dbReference type="Gene3D" id="1.10.10.60">
    <property type="entry name" value="Homeodomain-like"/>
    <property type="match status" value="1"/>
</dbReference>
<feature type="compositionally biased region" description="Low complexity" evidence="1">
    <location>
        <begin position="42"/>
        <end position="59"/>
    </location>
</feature>
<dbReference type="AlphaFoldDB" id="A0A9D4Z3N1"/>
<dbReference type="InterPro" id="IPR017930">
    <property type="entry name" value="Myb_dom"/>
</dbReference>
<dbReference type="OrthoDB" id="2143914at2759"/>
<keyword evidence="5" id="KW-1185">Reference proteome</keyword>
<gene>
    <name evidence="4" type="ORF">GOP47_0025546</name>
</gene>
<dbReference type="PANTHER" id="PTHR47996">
    <property type="entry name" value="TRANSCRIPTION FACTOR DUO1"/>
    <property type="match status" value="1"/>
</dbReference>
<dbReference type="Proteomes" id="UP000886520">
    <property type="component" value="Chromosome 25"/>
</dbReference>
<organism evidence="4 5">
    <name type="scientific">Adiantum capillus-veneris</name>
    <name type="common">Maidenhair fern</name>
    <dbReference type="NCBI Taxonomy" id="13818"/>
    <lineage>
        <taxon>Eukaryota</taxon>
        <taxon>Viridiplantae</taxon>
        <taxon>Streptophyta</taxon>
        <taxon>Embryophyta</taxon>
        <taxon>Tracheophyta</taxon>
        <taxon>Polypodiopsida</taxon>
        <taxon>Polypodiidae</taxon>
        <taxon>Polypodiales</taxon>
        <taxon>Pteridineae</taxon>
        <taxon>Pteridaceae</taxon>
        <taxon>Vittarioideae</taxon>
        <taxon>Adiantum</taxon>
    </lineage>
</organism>